<dbReference type="Pfam" id="PF00847">
    <property type="entry name" value="AP2"/>
    <property type="match status" value="1"/>
</dbReference>
<feature type="region of interest" description="Disordered" evidence="8">
    <location>
        <begin position="1"/>
        <end position="65"/>
    </location>
</feature>
<dbReference type="PROSITE" id="PS51032">
    <property type="entry name" value="AP2_ERF"/>
    <property type="match status" value="1"/>
</dbReference>
<dbReference type="GO" id="GO:0005634">
    <property type="term" value="C:nucleus"/>
    <property type="evidence" value="ECO:0007669"/>
    <property type="project" value="UniProtKB-SubCell"/>
</dbReference>
<organism evidence="10 11">
    <name type="scientific">Centaurea solstitialis</name>
    <name type="common">yellow star-thistle</name>
    <dbReference type="NCBI Taxonomy" id="347529"/>
    <lineage>
        <taxon>Eukaryota</taxon>
        <taxon>Viridiplantae</taxon>
        <taxon>Streptophyta</taxon>
        <taxon>Embryophyta</taxon>
        <taxon>Tracheophyta</taxon>
        <taxon>Spermatophyta</taxon>
        <taxon>Magnoliopsida</taxon>
        <taxon>eudicotyledons</taxon>
        <taxon>Gunneridae</taxon>
        <taxon>Pentapetalae</taxon>
        <taxon>asterids</taxon>
        <taxon>campanulids</taxon>
        <taxon>Asterales</taxon>
        <taxon>Asteraceae</taxon>
        <taxon>Carduoideae</taxon>
        <taxon>Cardueae</taxon>
        <taxon>Centaureinae</taxon>
        <taxon>Centaurea</taxon>
    </lineage>
</organism>
<dbReference type="EMBL" id="JARYMX010000007">
    <property type="protein sequence ID" value="KAJ9539893.1"/>
    <property type="molecule type" value="Genomic_DNA"/>
</dbReference>
<dbReference type="GO" id="GO:0045893">
    <property type="term" value="P:positive regulation of DNA-templated transcription"/>
    <property type="evidence" value="ECO:0007669"/>
    <property type="project" value="TreeGrafter"/>
</dbReference>
<feature type="domain" description="AP2/ERF" evidence="9">
    <location>
        <begin position="54"/>
        <end position="111"/>
    </location>
</feature>
<evidence type="ECO:0000256" key="8">
    <source>
        <dbReference type="SAM" id="MobiDB-lite"/>
    </source>
</evidence>
<dbReference type="GO" id="GO:0003700">
    <property type="term" value="F:DNA-binding transcription factor activity"/>
    <property type="evidence" value="ECO:0007669"/>
    <property type="project" value="InterPro"/>
</dbReference>
<feature type="compositionally biased region" description="Polar residues" evidence="8">
    <location>
        <begin position="17"/>
        <end position="27"/>
    </location>
</feature>
<dbReference type="GO" id="GO:0000976">
    <property type="term" value="F:transcription cis-regulatory region binding"/>
    <property type="evidence" value="ECO:0007669"/>
    <property type="project" value="TreeGrafter"/>
</dbReference>
<feature type="compositionally biased region" description="Low complexity" evidence="8">
    <location>
        <begin position="113"/>
        <end position="129"/>
    </location>
</feature>
<dbReference type="SUPFAM" id="SSF54171">
    <property type="entry name" value="DNA-binding domain"/>
    <property type="match status" value="1"/>
</dbReference>
<dbReference type="Proteomes" id="UP001172457">
    <property type="component" value="Chromosome 7"/>
</dbReference>
<evidence type="ECO:0000313" key="11">
    <source>
        <dbReference type="Proteomes" id="UP001172457"/>
    </source>
</evidence>
<feature type="compositionally biased region" description="Pro residues" evidence="8">
    <location>
        <begin position="1"/>
        <end position="14"/>
    </location>
</feature>
<dbReference type="PRINTS" id="PR00367">
    <property type="entry name" value="ETHRSPELEMNT"/>
</dbReference>
<evidence type="ECO:0000256" key="6">
    <source>
        <dbReference type="ARBA" id="ARBA00023242"/>
    </source>
</evidence>
<feature type="region of interest" description="Disordered" evidence="8">
    <location>
        <begin position="106"/>
        <end position="136"/>
    </location>
</feature>
<evidence type="ECO:0000256" key="7">
    <source>
        <dbReference type="ARBA" id="ARBA00024343"/>
    </source>
</evidence>
<evidence type="ECO:0000313" key="10">
    <source>
        <dbReference type="EMBL" id="KAJ9539893.1"/>
    </source>
</evidence>
<dbReference type="PANTHER" id="PTHR31241:SF24">
    <property type="entry name" value="ETHYLENE-RESPONSIVE TRANSCRIPTION FACTOR ABI4"/>
    <property type="match status" value="1"/>
</dbReference>
<dbReference type="FunFam" id="3.30.730.10:FF:000001">
    <property type="entry name" value="Ethylene-responsive transcription factor 2"/>
    <property type="match status" value="1"/>
</dbReference>
<keyword evidence="5" id="KW-0804">Transcription</keyword>
<comment type="similarity">
    <text evidence="7">Belongs to the AP2/ERF transcription factor family. ERF subfamily.</text>
</comment>
<evidence type="ECO:0000256" key="3">
    <source>
        <dbReference type="ARBA" id="ARBA00023015"/>
    </source>
</evidence>
<name>A0AA38SCM1_9ASTR</name>
<protein>
    <recommendedName>
        <fullName evidence="9">AP2/ERF domain-containing protein</fullName>
    </recommendedName>
</protein>
<dbReference type="AlphaFoldDB" id="A0AA38SCM1"/>
<keyword evidence="11" id="KW-1185">Reference proteome</keyword>
<dbReference type="Gene3D" id="3.30.730.10">
    <property type="entry name" value="AP2/ERF domain"/>
    <property type="match status" value="1"/>
</dbReference>
<evidence type="ECO:0000256" key="1">
    <source>
        <dbReference type="ARBA" id="ARBA00004123"/>
    </source>
</evidence>
<gene>
    <name evidence="10" type="ORF">OSB04_026399</name>
</gene>
<keyword evidence="4" id="KW-0238">DNA-binding</keyword>
<dbReference type="InterPro" id="IPR036955">
    <property type="entry name" value="AP2/ERF_dom_sf"/>
</dbReference>
<dbReference type="CDD" id="cd00018">
    <property type="entry name" value="AP2"/>
    <property type="match status" value="1"/>
</dbReference>
<evidence type="ECO:0000259" key="9">
    <source>
        <dbReference type="PROSITE" id="PS51032"/>
    </source>
</evidence>
<dbReference type="PANTHER" id="PTHR31241">
    <property type="entry name" value="DEHYDRATION-RESPONSIVE ELEMENT-BINDING PROTEIN 2C"/>
    <property type="match status" value="1"/>
</dbReference>
<dbReference type="SMART" id="SM00380">
    <property type="entry name" value="AP2"/>
    <property type="match status" value="1"/>
</dbReference>
<dbReference type="GO" id="GO:0006952">
    <property type="term" value="P:defense response"/>
    <property type="evidence" value="ECO:0007669"/>
    <property type="project" value="UniProtKB-KW"/>
</dbReference>
<keyword evidence="6" id="KW-0539">Nucleus</keyword>
<sequence>MDTSTPSPPPPPPVTTASGGASASPKNNNHRKSKDKEGGPDNNNNNNNNNSKFKYRGVRQRSWGKWVAEIREPRKRSRRWIGTFDTAEEAARAYDRTAVNLYGSRAQLNLQQPSDGATAASSSPSSSSADGGGSKK</sequence>
<reference evidence="10" key="1">
    <citation type="submission" date="2023-03" db="EMBL/GenBank/DDBJ databases">
        <title>Chromosome-scale reference genome and RAD-based genetic map of yellow starthistle (Centaurea solstitialis) reveal putative structural variation and QTLs associated with invader traits.</title>
        <authorList>
            <person name="Reatini B."/>
            <person name="Cang F.A."/>
            <person name="Jiang Q."/>
            <person name="Mckibben M.T.W."/>
            <person name="Barker M.S."/>
            <person name="Rieseberg L.H."/>
            <person name="Dlugosch K.M."/>
        </authorList>
    </citation>
    <scope>NUCLEOTIDE SEQUENCE</scope>
    <source>
        <strain evidence="10">CAN-66</strain>
        <tissue evidence="10">Leaf</tissue>
    </source>
</reference>
<comment type="caution">
    <text evidence="10">The sequence shown here is derived from an EMBL/GenBank/DDBJ whole genome shotgun (WGS) entry which is preliminary data.</text>
</comment>
<evidence type="ECO:0000256" key="4">
    <source>
        <dbReference type="ARBA" id="ARBA00023125"/>
    </source>
</evidence>
<proteinExistence type="inferred from homology"/>
<accession>A0AA38SCM1</accession>
<evidence type="ECO:0000256" key="2">
    <source>
        <dbReference type="ARBA" id="ARBA00022821"/>
    </source>
</evidence>
<keyword evidence="2" id="KW-0611">Plant defense</keyword>
<comment type="subcellular location">
    <subcellularLocation>
        <location evidence="1">Nucleus</location>
    </subcellularLocation>
</comment>
<keyword evidence="3" id="KW-0805">Transcription regulation</keyword>
<dbReference type="InterPro" id="IPR016177">
    <property type="entry name" value="DNA-bd_dom_sf"/>
</dbReference>
<evidence type="ECO:0000256" key="5">
    <source>
        <dbReference type="ARBA" id="ARBA00023163"/>
    </source>
</evidence>
<dbReference type="InterPro" id="IPR001471">
    <property type="entry name" value="AP2/ERF_dom"/>
</dbReference>